<protein>
    <submittedName>
        <fullName evidence="3">Uncharacterized protein</fullName>
    </submittedName>
</protein>
<proteinExistence type="predicted"/>
<dbReference type="InterPro" id="IPR002110">
    <property type="entry name" value="Ankyrin_rpt"/>
</dbReference>
<dbReference type="Proteomes" id="UP000270866">
    <property type="component" value="Chromosome 7"/>
</dbReference>
<dbReference type="AlphaFoldDB" id="A0A3L6NQM9"/>
<dbReference type="SMART" id="SM00248">
    <property type="entry name" value="ANK"/>
    <property type="match status" value="2"/>
</dbReference>
<reference evidence="3 4" key="1">
    <citation type="journal article" date="2018" name="Sci. Rep.">
        <title>Characterisation of pathogen-specific regions and novel effector candidates in Fusarium oxysporum f. sp. cepae.</title>
        <authorList>
            <person name="Armitage A.D."/>
            <person name="Taylor A."/>
            <person name="Sobczyk M.K."/>
            <person name="Baxter L."/>
            <person name="Greenfield B.P."/>
            <person name="Bates H.J."/>
            <person name="Wilson F."/>
            <person name="Jackson A.C."/>
            <person name="Ott S."/>
            <person name="Harrison R.J."/>
            <person name="Clarkson J.P."/>
        </authorList>
    </citation>
    <scope>NUCLEOTIDE SEQUENCE [LARGE SCALE GENOMIC DNA]</scope>
    <source>
        <strain evidence="3 4">FoC_Fus2</strain>
    </source>
</reference>
<dbReference type="EMBL" id="MRCU01000004">
    <property type="protein sequence ID" value="RKK20900.1"/>
    <property type="molecule type" value="Genomic_DNA"/>
</dbReference>
<evidence type="ECO:0000256" key="2">
    <source>
        <dbReference type="ARBA" id="ARBA00023043"/>
    </source>
</evidence>
<keyword evidence="1" id="KW-0677">Repeat</keyword>
<organism evidence="3 4">
    <name type="scientific">Fusarium oxysporum f. sp. cepae</name>
    <dbReference type="NCBI Taxonomy" id="396571"/>
    <lineage>
        <taxon>Eukaryota</taxon>
        <taxon>Fungi</taxon>
        <taxon>Dikarya</taxon>
        <taxon>Ascomycota</taxon>
        <taxon>Pezizomycotina</taxon>
        <taxon>Sordariomycetes</taxon>
        <taxon>Hypocreomycetidae</taxon>
        <taxon>Hypocreales</taxon>
        <taxon>Nectriaceae</taxon>
        <taxon>Fusarium</taxon>
        <taxon>Fusarium oxysporum species complex</taxon>
    </lineage>
</organism>
<dbReference type="PANTHER" id="PTHR24198:SF165">
    <property type="entry name" value="ANKYRIN REPEAT-CONTAINING PROTEIN-RELATED"/>
    <property type="match status" value="1"/>
</dbReference>
<evidence type="ECO:0000313" key="4">
    <source>
        <dbReference type="Proteomes" id="UP000270866"/>
    </source>
</evidence>
<name>A0A3L6NQM9_FUSOX</name>
<evidence type="ECO:0000313" key="3">
    <source>
        <dbReference type="EMBL" id="RKK20900.1"/>
    </source>
</evidence>
<dbReference type="PANTHER" id="PTHR24198">
    <property type="entry name" value="ANKYRIN REPEAT AND PROTEIN KINASE DOMAIN-CONTAINING PROTEIN"/>
    <property type="match status" value="1"/>
</dbReference>
<accession>A0A3L6NQM9</accession>
<dbReference type="Pfam" id="PF00023">
    <property type="entry name" value="Ank"/>
    <property type="match status" value="1"/>
</dbReference>
<evidence type="ECO:0000256" key="1">
    <source>
        <dbReference type="ARBA" id="ARBA00022737"/>
    </source>
</evidence>
<dbReference type="SUPFAM" id="SSF48403">
    <property type="entry name" value="Ankyrin repeat"/>
    <property type="match status" value="1"/>
</dbReference>
<dbReference type="Gene3D" id="1.25.40.20">
    <property type="entry name" value="Ankyrin repeat-containing domain"/>
    <property type="match status" value="1"/>
</dbReference>
<dbReference type="InterPro" id="IPR036770">
    <property type="entry name" value="Ankyrin_rpt-contain_sf"/>
</dbReference>
<gene>
    <name evidence="3" type="ORF">BFJ65_g7592</name>
</gene>
<sequence>MSVQDQICYNSMGLLRSTLVMINNHLRDIQAARKIKEELRVLHLFPLKDFQVDQQLNLIYTPVTHTITLDFFTFAAFQGRTDILEAFLALPGPSKTCDLSNPLCLSLLNGHIDTAKFLLSKGADPRGISCTNGLHAAARAGCPELVLDFLVNWKIPADCTDADGATPAIYALYLPEQDAIGIIDILIRHGASPKMTFADKTKTYAYYASAMKKYNLASWLHQMERESFDYTMEFIRKQTQDLQLGDSQKLHSEEREAEWVDVPLLLSSELSE</sequence>
<keyword evidence="2" id="KW-0040">ANK repeat</keyword>
<comment type="caution">
    <text evidence="3">The sequence shown here is derived from an EMBL/GenBank/DDBJ whole genome shotgun (WGS) entry which is preliminary data.</text>
</comment>